<evidence type="ECO:0000259" key="9">
    <source>
        <dbReference type="PROSITE" id="PS51192"/>
    </source>
</evidence>
<comment type="catalytic activity">
    <reaction evidence="7">
        <text>ATP + H2O = ADP + phosphate + H(+)</text>
        <dbReference type="Rhea" id="RHEA:13065"/>
        <dbReference type="ChEBI" id="CHEBI:15377"/>
        <dbReference type="ChEBI" id="CHEBI:15378"/>
        <dbReference type="ChEBI" id="CHEBI:30616"/>
        <dbReference type="ChEBI" id="CHEBI:43474"/>
        <dbReference type="ChEBI" id="CHEBI:456216"/>
        <dbReference type="EC" id="3.6.4.13"/>
    </reaction>
</comment>
<evidence type="ECO:0000256" key="6">
    <source>
        <dbReference type="PROSITE-ProRule" id="PRU00552"/>
    </source>
</evidence>
<dbReference type="EMBL" id="JAWDEY010000032">
    <property type="protein sequence ID" value="KAK6588566.1"/>
    <property type="molecule type" value="Genomic_DNA"/>
</dbReference>
<dbReference type="GO" id="GO:0003724">
    <property type="term" value="F:RNA helicase activity"/>
    <property type="evidence" value="ECO:0007669"/>
    <property type="project" value="UniProtKB-EC"/>
</dbReference>
<feature type="short sequence motif" description="Q motif" evidence="6">
    <location>
        <begin position="175"/>
        <end position="203"/>
    </location>
</feature>
<dbReference type="SMART" id="SM00487">
    <property type="entry name" value="DEXDc"/>
    <property type="match status" value="1"/>
</dbReference>
<dbReference type="PROSITE" id="PS00039">
    <property type="entry name" value="DEAD_ATP_HELICASE"/>
    <property type="match status" value="1"/>
</dbReference>
<reference evidence="12 13" key="1">
    <citation type="submission" date="2023-10" db="EMBL/GenBank/DDBJ databases">
        <title>Comparative genomics analysis reveals potential genetic determinants of host preference in Cryptosporidium xiaoi.</title>
        <authorList>
            <person name="Xiao L."/>
            <person name="Li J."/>
        </authorList>
    </citation>
    <scope>NUCLEOTIDE SEQUENCE [LARGE SCALE GENOMIC DNA]</scope>
    <source>
        <strain evidence="12 13">52996</strain>
    </source>
</reference>
<dbReference type="AlphaFoldDB" id="A0AAV9XV42"/>
<keyword evidence="3 7" id="KW-0347">Helicase</keyword>
<organism evidence="12 13">
    <name type="scientific">Cryptosporidium xiaoi</name>
    <dbReference type="NCBI Taxonomy" id="659607"/>
    <lineage>
        <taxon>Eukaryota</taxon>
        <taxon>Sar</taxon>
        <taxon>Alveolata</taxon>
        <taxon>Apicomplexa</taxon>
        <taxon>Conoidasida</taxon>
        <taxon>Coccidia</taxon>
        <taxon>Eucoccidiorida</taxon>
        <taxon>Eimeriorina</taxon>
        <taxon>Cryptosporidiidae</taxon>
        <taxon>Cryptosporidium</taxon>
    </lineage>
</organism>
<keyword evidence="2 7" id="KW-0378">Hydrolase</keyword>
<dbReference type="InterPro" id="IPR014014">
    <property type="entry name" value="RNA_helicase_DEAD_Q_motif"/>
</dbReference>
<evidence type="ECO:0000256" key="5">
    <source>
        <dbReference type="ARBA" id="ARBA00022884"/>
    </source>
</evidence>
<proteinExistence type="inferred from homology"/>
<feature type="region of interest" description="Disordered" evidence="8">
    <location>
        <begin position="85"/>
        <end position="117"/>
    </location>
</feature>
<dbReference type="PROSITE" id="PS51192">
    <property type="entry name" value="HELICASE_ATP_BIND_1"/>
    <property type="match status" value="1"/>
</dbReference>
<sequence>MSMNKKLKWRETVIDTELLSEFSKYGVSMIEEIEDPSETLIYDLGMGNTSKQKNKMCKNKTNLESEKMRYNDTPDDMNIMNNKEINSKNSENDHLNNKISKKRKGTNRNENMNTKKKKETTLIKQKECVADPEECWEEYYELKEKLYEWTKSFDKSMNECETLDINKNDYNIKESELTSLVIHPSILKGLSNLGFLKPTPIQEYCLIPAIRDRKDIIGAAETGSGKTLAYGIPIIANIMFTIQRRREKNEIKALKDFGNAYDLTELNENNSDEEKINDIVKDEVVMELESLGFQTTNVIDTDDKFAGNDNTKNKHKSNEELRALVVLPSRELAIQVRDHLREVGKYTGLGIHAFVGGLSIEKQERLVIKKNVQIAIGTPGRLSALILEDNFNYERNSRVSDSVPKRETYVKFNLDELRYLVLDEADRLVEQGHYRELRDILQYIYRTDKKSKQVIRKIQTYLFSATLTLPNYLHPKFSKLNQKNNSKKQIGNKKYNDNINNKICNSVMSENSNKAVESLLQYIKLRENQVFVVDLSRFKTITDKETTNTARESKIDNKSGGVIKLPKGLTISMIKCEADEIEMRLVLYLLLLFSPKWLLPCKNKVIKNNATACNTCPVSINNSKLLLFVNSISYVYRLVPLLSLTLVCRDLHQKDLPFQKKNKTKCKNNCFGSELKIIGIHGNMSQKQRIQSVEAFRSSSSAILVCTDVLARGLDIDNVDVVVHLQPPRNVSLMIHRSGRTARASREGECVVFCTPKDVMSYSKSLKAVSLSIESISVPFQMKSVVSSQVSHVQQRLELANEIEKIEHNLLRKKKNNSWMINKANEADLELSDQEEYSITPEQIKTIQSLSQKKKYLLEFAKAFQKFY</sequence>
<dbReference type="GO" id="GO:0003723">
    <property type="term" value="F:RNA binding"/>
    <property type="evidence" value="ECO:0007669"/>
    <property type="project" value="UniProtKB-UniRule"/>
</dbReference>
<comment type="caution">
    <text evidence="12">The sequence shown here is derived from an EMBL/GenBank/DDBJ whole genome shotgun (WGS) entry which is preliminary data.</text>
</comment>
<feature type="domain" description="Helicase ATP-binding" evidence="9">
    <location>
        <begin position="207"/>
        <end position="485"/>
    </location>
</feature>
<evidence type="ECO:0000313" key="13">
    <source>
        <dbReference type="Proteomes" id="UP001311799"/>
    </source>
</evidence>
<evidence type="ECO:0000313" key="12">
    <source>
        <dbReference type="EMBL" id="KAK6588566.1"/>
    </source>
</evidence>
<comment type="function">
    <text evidence="7">RNA helicase.</text>
</comment>
<dbReference type="CDD" id="cd18787">
    <property type="entry name" value="SF2_C_DEAD"/>
    <property type="match status" value="1"/>
</dbReference>
<evidence type="ECO:0000256" key="8">
    <source>
        <dbReference type="SAM" id="MobiDB-lite"/>
    </source>
</evidence>
<dbReference type="SUPFAM" id="SSF52540">
    <property type="entry name" value="P-loop containing nucleoside triphosphate hydrolases"/>
    <property type="match status" value="2"/>
</dbReference>
<dbReference type="InterPro" id="IPR014001">
    <property type="entry name" value="Helicase_ATP-bd"/>
</dbReference>
<dbReference type="InterPro" id="IPR000629">
    <property type="entry name" value="RNA-helicase_DEAD-box_CS"/>
</dbReference>
<dbReference type="GO" id="GO:0016787">
    <property type="term" value="F:hydrolase activity"/>
    <property type="evidence" value="ECO:0007669"/>
    <property type="project" value="UniProtKB-KW"/>
</dbReference>
<keyword evidence="13" id="KW-1185">Reference proteome</keyword>
<gene>
    <name evidence="12" type="ORF">RS030_4513</name>
</gene>
<evidence type="ECO:0000256" key="7">
    <source>
        <dbReference type="RuleBase" id="RU365068"/>
    </source>
</evidence>
<accession>A0AAV9XV42</accession>
<comment type="domain">
    <text evidence="7">The Q motif is unique to and characteristic of the DEAD box family of RNA helicases and controls ATP binding and hydrolysis.</text>
</comment>
<dbReference type="InterPro" id="IPR011545">
    <property type="entry name" value="DEAD/DEAH_box_helicase_dom"/>
</dbReference>
<dbReference type="PANTHER" id="PTHR24031">
    <property type="entry name" value="RNA HELICASE"/>
    <property type="match status" value="1"/>
</dbReference>
<comment type="similarity">
    <text evidence="7">Belongs to the DEAD box helicase family.</text>
</comment>
<dbReference type="PROSITE" id="PS51195">
    <property type="entry name" value="Q_MOTIF"/>
    <property type="match status" value="1"/>
</dbReference>
<evidence type="ECO:0000256" key="4">
    <source>
        <dbReference type="ARBA" id="ARBA00022840"/>
    </source>
</evidence>
<dbReference type="PROSITE" id="PS51194">
    <property type="entry name" value="HELICASE_CTER"/>
    <property type="match status" value="1"/>
</dbReference>
<dbReference type="Pfam" id="PF00271">
    <property type="entry name" value="Helicase_C"/>
    <property type="match status" value="1"/>
</dbReference>
<evidence type="ECO:0000259" key="10">
    <source>
        <dbReference type="PROSITE" id="PS51194"/>
    </source>
</evidence>
<dbReference type="Gene3D" id="3.40.50.300">
    <property type="entry name" value="P-loop containing nucleotide triphosphate hydrolases"/>
    <property type="match status" value="2"/>
</dbReference>
<name>A0AAV9XV42_9CRYT</name>
<evidence type="ECO:0000259" key="11">
    <source>
        <dbReference type="PROSITE" id="PS51195"/>
    </source>
</evidence>
<feature type="domain" description="DEAD-box RNA helicase Q" evidence="11">
    <location>
        <begin position="175"/>
        <end position="203"/>
    </location>
</feature>
<dbReference type="Proteomes" id="UP001311799">
    <property type="component" value="Unassembled WGS sequence"/>
</dbReference>
<evidence type="ECO:0000256" key="3">
    <source>
        <dbReference type="ARBA" id="ARBA00022806"/>
    </source>
</evidence>
<dbReference type="InterPro" id="IPR001650">
    <property type="entry name" value="Helicase_C-like"/>
</dbReference>
<feature type="domain" description="Helicase C-terminal" evidence="10">
    <location>
        <begin position="617"/>
        <end position="786"/>
    </location>
</feature>
<keyword evidence="1 7" id="KW-0547">Nucleotide-binding</keyword>
<keyword evidence="5 7" id="KW-0694">RNA-binding</keyword>
<evidence type="ECO:0000256" key="2">
    <source>
        <dbReference type="ARBA" id="ARBA00022801"/>
    </source>
</evidence>
<dbReference type="Pfam" id="PF00270">
    <property type="entry name" value="DEAD"/>
    <property type="match status" value="1"/>
</dbReference>
<dbReference type="GO" id="GO:0005524">
    <property type="term" value="F:ATP binding"/>
    <property type="evidence" value="ECO:0007669"/>
    <property type="project" value="UniProtKB-UniRule"/>
</dbReference>
<dbReference type="EC" id="3.6.4.13" evidence="7"/>
<keyword evidence="4 7" id="KW-0067">ATP-binding</keyword>
<protein>
    <recommendedName>
        <fullName evidence="7">ATP-dependent RNA helicase</fullName>
        <ecNumber evidence="7">3.6.4.13</ecNumber>
    </recommendedName>
</protein>
<evidence type="ECO:0000256" key="1">
    <source>
        <dbReference type="ARBA" id="ARBA00022741"/>
    </source>
</evidence>
<dbReference type="SMART" id="SM00490">
    <property type="entry name" value="HELICc"/>
    <property type="match status" value="1"/>
</dbReference>
<dbReference type="InterPro" id="IPR027417">
    <property type="entry name" value="P-loop_NTPase"/>
</dbReference>